<dbReference type="VEuPathDB" id="FungiDB:TERG_08137"/>
<dbReference type="GO" id="GO:0042781">
    <property type="term" value="F:3'-tRNA processing endoribonuclease activity"/>
    <property type="evidence" value="ECO:0007669"/>
    <property type="project" value="UniProtKB-EC"/>
</dbReference>
<dbReference type="InterPro" id="IPR029033">
    <property type="entry name" value="His_PPase_superfam"/>
</dbReference>
<dbReference type="PANTHER" id="PTHR12553">
    <property type="entry name" value="ZINC PHOSPHODIESTERASE ELAC PROTEIN 2"/>
    <property type="match status" value="1"/>
</dbReference>
<protein>
    <recommendedName>
        <fullName evidence="4">ribonuclease Z</fullName>
        <ecNumber evidence="4">3.1.26.11</ecNumber>
    </recommendedName>
</protein>
<evidence type="ECO:0000256" key="10">
    <source>
        <dbReference type="ARBA" id="ARBA00022833"/>
    </source>
</evidence>
<feature type="compositionally biased region" description="Acidic residues" evidence="12">
    <location>
        <begin position="1498"/>
        <end position="1514"/>
    </location>
</feature>
<evidence type="ECO:0000256" key="12">
    <source>
        <dbReference type="SAM" id="MobiDB-lite"/>
    </source>
</evidence>
<evidence type="ECO:0000256" key="2">
    <source>
        <dbReference type="ARBA" id="ARBA00001947"/>
    </source>
</evidence>
<evidence type="ECO:0000313" key="14">
    <source>
        <dbReference type="EMBL" id="OAL68378.1"/>
    </source>
</evidence>
<dbReference type="InterPro" id="IPR000560">
    <property type="entry name" value="His_Pase_clade-2"/>
</dbReference>
<feature type="domain" description="tRNase Z endonuclease" evidence="13">
    <location>
        <begin position="602"/>
        <end position="664"/>
    </location>
</feature>
<keyword evidence="9" id="KW-0378">Hydrolase</keyword>
<dbReference type="SUPFAM" id="SSF53254">
    <property type="entry name" value="Phosphoglycerate mutase-like"/>
    <property type="match status" value="1"/>
</dbReference>
<proteinExistence type="inferred from homology"/>
<evidence type="ECO:0000256" key="1">
    <source>
        <dbReference type="ARBA" id="ARBA00000402"/>
    </source>
</evidence>
<comment type="cofactor">
    <cofactor evidence="2">
        <name>Zn(2+)</name>
        <dbReference type="ChEBI" id="CHEBI:29105"/>
    </cofactor>
</comment>
<evidence type="ECO:0000256" key="4">
    <source>
        <dbReference type="ARBA" id="ARBA00012477"/>
    </source>
</evidence>
<evidence type="ECO:0000256" key="5">
    <source>
        <dbReference type="ARBA" id="ARBA00022694"/>
    </source>
</evidence>
<keyword evidence="7" id="KW-0479">Metal-binding</keyword>
<comment type="catalytic activity">
    <reaction evidence="1">
        <text>Endonucleolytic cleavage of RNA, removing extra 3' nucleotides from tRNA precursor, generating 3' termini of tRNAs. A 3'-hydroxy group is left at the tRNA terminus and a 5'-phosphoryl group is left at the trailer molecule.</text>
        <dbReference type="EC" id="3.1.26.11"/>
    </reaction>
</comment>
<feature type="region of interest" description="Disordered" evidence="12">
    <location>
        <begin position="1466"/>
        <end position="1539"/>
    </location>
</feature>
<feature type="compositionally biased region" description="Low complexity" evidence="12">
    <location>
        <begin position="1529"/>
        <end position="1539"/>
    </location>
</feature>
<evidence type="ECO:0000256" key="9">
    <source>
        <dbReference type="ARBA" id="ARBA00022801"/>
    </source>
</evidence>
<gene>
    <name evidence="14" type="ORF">A7C99_0319</name>
</gene>
<keyword evidence="11" id="KW-0175">Coiled coil</keyword>
<keyword evidence="5" id="KW-0819">tRNA processing</keyword>
<dbReference type="EMBL" id="LHPM01000007">
    <property type="protein sequence ID" value="OAL68378.1"/>
    <property type="molecule type" value="Genomic_DNA"/>
</dbReference>
<dbReference type="Gene3D" id="3.60.15.10">
    <property type="entry name" value="Ribonuclease Z/Hydroxyacylglutathione hydrolase-like"/>
    <property type="match status" value="2"/>
</dbReference>
<organism evidence="14 15">
    <name type="scientific">Trichophyton rubrum</name>
    <name type="common">Athlete's foot fungus</name>
    <name type="synonym">Epidermophyton rubrum</name>
    <dbReference type="NCBI Taxonomy" id="5551"/>
    <lineage>
        <taxon>Eukaryota</taxon>
        <taxon>Fungi</taxon>
        <taxon>Dikarya</taxon>
        <taxon>Ascomycota</taxon>
        <taxon>Pezizomycotina</taxon>
        <taxon>Eurotiomycetes</taxon>
        <taxon>Eurotiomycetidae</taxon>
        <taxon>Onygenales</taxon>
        <taxon>Arthrodermataceae</taxon>
        <taxon>Trichophyton</taxon>
    </lineage>
</organism>
<comment type="caution">
    <text evidence="14">The sequence shown here is derived from an EMBL/GenBank/DDBJ whole genome shotgun (WGS) entry which is preliminary data.</text>
</comment>
<dbReference type="Pfam" id="PF13691">
    <property type="entry name" value="Lactamase_B_4"/>
    <property type="match status" value="1"/>
</dbReference>
<evidence type="ECO:0000256" key="3">
    <source>
        <dbReference type="ARBA" id="ARBA00007823"/>
    </source>
</evidence>
<dbReference type="SUPFAM" id="SSF56281">
    <property type="entry name" value="Metallo-hydrolase/oxidoreductase"/>
    <property type="match status" value="2"/>
</dbReference>
<reference evidence="14 15" key="1">
    <citation type="submission" date="2016-05" db="EMBL/GenBank/DDBJ databases">
        <title>Genome sequencing of Trichophyton rubrum CMCC(F)T1i isolated from hair.</title>
        <authorList>
            <person name="Zhan P."/>
            <person name="Tao Y."/>
            <person name="Liu W."/>
        </authorList>
    </citation>
    <scope>NUCLEOTIDE SEQUENCE [LARGE SCALE GENOMIC DNA]</scope>
    <source>
        <strain evidence="15">CMCC(F)T1i</strain>
    </source>
</reference>
<name>A0A178F899_TRIRU</name>
<dbReference type="Pfam" id="PF00328">
    <property type="entry name" value="His_Phos_2"/>
    <property type="match status" value="1"/>
</dbReference>
<evidence type="ECO:0000256" key="11">
    <source>
        <dbReference type="SAM" id="Coils"/>
    </source>
</evidence>
<evidence type="ECO:0000256" key="6">
    <source>
        <dbReference type="ARBA" id="ARBA00022722"/>
    </source>
</evidence>
<evidence type="ECO:0000256" key="7">
    <source>
        <dbReference type="ARBA" id="ARBA00022723"/>
    </source>
</evidence>
<accession>A0A178F899</accession>
<evidence type="ECO:0000259" key="13">
    <source>
        <dbReference type="Pfam" id="PF13691"/>
    </source>
</evidence>
<dbReference type="InterPro" id="IPR036866">
    <property type="entry name" value="RibonucZ/Hydroxyglut_hydro"/>
</dbReference>
<feature type="coiled-coil region" evidence="11">
    <location>
        <begin position="684"/>
        <end position="711"/>
    </location>
</feature>
<dbReference type="CDD" id="cd07718">
    <property type="entry name" value="RNaseZ_ELAC1_ELAC2-C-term-like_MBL-fold"/>
    <property type="match status" value="1"/>
</dbReference>
<dbReference type="PANTHER" id="PTHR12553:SF49">
    <property type="entry name" value="ZINC PHOSPHODIESTERASE ELAC PROTEIN 2"/>
    <property type="match status" value="1"/>
</dbReference>
<dbReference type="GO" id="GO:1990180">
    <property type="term" value="P:mitochondrial tRNA 3'-end processing"/>
    <property type="evidence" value="ECO:0007669"/>
    <property type="project" value="TreeGrafter"/>
</dbReference>
<keyword evidence="6" id="KW-0540">Nuclease</keyword>
<dbReference type="EC" id="3.1.26.11" evidence="4"/>
<dbReference type="VEuPathDB" id="FungiDB:TERG_08138"/>
<dbReference type="InterPro" id="IPR047151">
    <property type="entry name" value="RNZ2-like"/>
</dbReference>
<comment type="similarity">
    <text evidence="3">Belongs to the RNase Z family.</text>
</comment>
<keyword evidence="8 14" id="KW-0255">Endonuclease</keyword>
<evidence type="ECO:0000256" key="8">
    <source>
        <dbReference type="ARBA" id="ARBA00022759"/>
    </source>
</evidence>
<dbReference type="GO" id="GO:0046872">
    <property type="term" value="F:metal ion binding"/>
    <property type="evidence" value="ECO:0007669"/>
    <property type="project" value="UniProtKB-KW"/>
</dbReference>
<dbReference type="Proteomes" id="UP000243015">
    <property type="component" value="Unassembled WGS sequence"/>
</dbReference>
<dbReference type="GO" id="GO:0005739">
    <property type="term" value="C:mitochondrion"/>
    <property type="evidence" value="ECO:0007669"/>
    <property type="project" value="TreeGrafter"/>
</dbReference>
<dbReference type="CDD" id="cd07061">
    <property type="entry name" value="HP_HAP_like"/>
    <property type="match status" value="1"/>
</dbReference>
<sequence length="1574" mass="174773">MGNSLVTLTYYLRFRYALGQHAAGDNAPEQTKRIPVYQPIQIISISTMTTLIPRAPYSDEELRQLYPKNLELQLVQIAGLHPYWPYCNIASRLTAMAASKQDLSSWDTFQWKRRMERFGDTDEPVIALGPKGEVDGICQLGELTDKGRQTTLELGQRLRHLYIERLGFMPEIISNTDNMYLRSTPVPRALESLQSVFWGLYPSSARTADFAMPSIIVRSAAEETLFPNEGGCHRFRQLARLFAQRAADKWNESEEMTYLNSLWSKWMPENSPRVAVDSRPRLSGILDTVASTYAHGPNTRLPAEFYDQKAREIADRIAVDEWFSGGQESREYRKLAIGALMGDVVERMVHVASHKGWRPMAGAYQSGEESPAVKLALSGCHDTTLASILASIGAFKNERWPPYTSSIAVELFKDVSERDASGSPAGAILEEFSGPPSQKPASEKSSFFSFLTGKKGKPASSSGLARTPQVNQPALSNHYVRIRYNDKPVTIPGCAASPAKHLPGDKSFCTLEAFKEISVLAKCQLKPHRTSVLATFDYILSTTRQFHTTNPNSLDDWVLKRRGHRIRQNYSWILEDRRLSQYSSVKLERPPLGADRMKSFIQFVTAPTSDTPGTTLFLHYDDKRYFFGNLSEGTQRACIENNVRLSKLSEVFLTGKTTWAGNGGMLGMLLTLSDTMASASGAMVEAESRKIKNLEERAKAAVRQKNADELMARVKRRKLELEALPEFHGQRAISLYGGPNLTHTLATGRTFVCRTGVPIEIREFGCLGCEERDATIDLSKPAWSDDHIKVWALPTYPSSSPRLQPGKRTLDEFEGGEGAAATTATREKDLVTRQKIVLDMFNSQWRLDTLVETPLAEVSLPATLFIRDKDTGEVKTYEGPKPGDGEVLPDINVLVRQPWPGAMVDSLPATTPSDCAVSYIIRGHDSRGKFDRKRAESLNIADKSDFRRLASGETVVSADGKTITPDMVLGETRPGKGFAVLELPSVDYIQSIINRKEWENAEIMKGMEVFIWILGSGVGGHPLLQEFVTKMSKYKHIVSSPDYCADNYGFPAVSTATMELSAIDGDRYQKTFCNGEAMLPVSNFAAADTKTSISIAQPNLTIDLEPSVKLTASSSPPSKPINMSRRNSYSRVMGEILSQPGVQKRIEKLKASIPNGDAEIIALGTGSSCPSRYRNVSGTLLRVPGHGNYLFDAGEGTLGQLKRTFGPDELKEVLRDLRVIWISHLHADHHLGTVSVIKAWHEAVYGPLSSSPSYMDITEEDVPRILREKRLYVVSAQHMLQWMAEYTNVENYGYDKIVPLSASSFEHPDGKTDYTYTIHRRQRNGAAIPGKDGKFLGTRLKFDDKNSPLTELLKQGTGLDAILTTPVSHCQGAKAVSLIFPTGFKVSYSGDCRPSTRFIEMGRGSTVLIHEATFDDNMLSDAVAKRHSTVSEAMTVGLKMEAKVIVMTHFSQRYRKMPDIANAKEVHIQPPKGWNNKGNTAGDNKPRQAPSVVRDIPTSEDVEEDYTMAETDESEAAKATRPRSRSRSKSPSTSTNNPPIVIAFDHMRLRVADAIQAEAHQPLLTKFLETTSDE</sequence>
<dbReference type="Gene3D" id="3.40.50.1240">
    <property type="entry name" value="Phosphoglycerate mutase-like"/>
    <property type="match status" value="1"/>
</dbReference>
<evidence type="ECO:0000313" key="15">
    <source>
        <dbReference type="Proteomes" id="UP000243015"/>
    </source>
</evidence>
<keyword evidence="10" id="KW-0862">Zinc</keyword>
<dbReference type="InterPro" id="IPR027794">
    <property type="entry name" value="tRNase_Z_dom"/>
</dbReference>